<dbReference type="Proteomes" id="UP000295722">
    <property type="component" value="Unassembled WGS sequence"/>
</dbReference>
<protein>
    <submittedName>
        <fullName evidence="4">Phosphoesterase</fullName>
    </submittedName>
</protein>
<dbReference type="Gene3D" id="3.40.720.10">
    <property type="entry name" value="Alkaline Phosphatase, subunit A"/>
    <property type="match status" value="2"/>
</dbReference>
<dbReference type="Pfam" id="PF04185">
    <property type="entry name" value="Phosphoesterase"/>
    <property type="match status" value="2"/>
</dbReference>
<keyword evidence="1" id="KW-0378">Hydrolase</keyword>
<dbReference type="AlphaFoldDB" id="A0A4R5LXA0"/>
<feature type="region of interest" description="Disordered" evidence="2">
    <location>
        <begin position="105"/>
        <end position="135"/>
    </location>
</feature>
<feature type="chain" id="PRO_5020723742" evidence="3">
    <location>
        <begin position="24"/>
        <end position="657"/>
    </location>
</feature>
<dbReference type="OrthoDB" id="9770871at2"/>
<proteinExistence type="predicted"/>
<dbReference type="InterPro" id="IPR007312">
    <property type="entry name" value="Phosphoesterase"/>
</dbReference>
<dbReference type="EMBL" id="SMRP01000063">
    <property type="protein sequence ID" value="TDG16610.1"/>
    <property type="molecule type" value="Genomic_DNA"/>
</dbReference>
<keyword evidence="3" id="KW-0732">Signal</keyword>
<keyword evidence="5" id="KW-1185">Reference proteome</keyword>
<organism evidence="4 5">
    <name type="scientific">Paraburkholderia silviterrae</name>
    <dbReference type="NCBI Taxonomy" id="2528715"/>
    <lineage>
        <taxon>Bacteria</taxon>
        <taxon>Pseudomonadati</taxon>
        <taxon>Pseudomonadota</taxon>
        <taxon>Betaproteobacteria</taxon>
        <taxon>Burkholderiales</taxon>
        <taxon>Burkholderiaceae</taxon>
        <taxon>Paraburkholderia</taxon>
    </lineage>
</organism>
<comment type="caution">
    <text evidence="4">The sequence shown here is derived from an EMBL/GenBank/DDBJ whole genome shotgun (WGS) entry which is preliminary data.</text>
</comment>
<evidence type="ECO:0000256" key="3">
    <source>
        <dbReference type="SAM" id="SignalP"/>
    </source>
</evidence>
<gene>
    <name evidence="4" type="ORF">EYW47_40260</name>
</gene>
<evidence type="ECO:0000313" key="5">
    <source>
        <dbReference type="Proteomes" id="UP000295722"/>
    </source>
</evidence>
<evidence type="ECO:0000256" key="2">
    <source>
        <dbReference type="SAM" id="MobiDB-lite"/>
    </source>
</evidence>
<dbReference type="PANTHER" id="PTHR31956:SF1">
    <property type="entry name" value="NON-SPECIFIC PHOSPHOLIPASE C1"/>
    <property type="match status" value="1"/>
</dbReference>
<dbReference type="CDD" id="cd16013">
    <property type="entry name" value="AcpA"/>
    <property type="match status" value="1"/>
</dbReference>
<dbReference type="PANTHER" id="PTHR31956">
    <property type="entry name" value="NON-SPECIFIC PHOSPHOLIPASE C4-RELATED"/>
    <property type="match status" value="1"/>
</dbReference>
<accession>A0A4R5LXA0</accession>
<name>A0A4R5LXA0_9BURK</name>
<dbReference type="InterPro" id="IPR017850">
    <property type="entry name" value="Alkaline_phosphatase_core_sf"/>
</dbReference>
<feature type="signal peptide" evidence="3">
    <location>
        <begin position="1"/>
        <end position="23"/>
    </location>
</feature>
<evidence type="ECO:0000313" key="4">
    <source>
        <dbReference type="EMBL" id="TDG16610.1"/>
    </source>
</evidence>
<dbReference type="GO" id="GO:0042578">
    <property type="term" value="F:phosphoric ester hydrolase activity"/>
    <property type="evidence" value="ECO:0007669"/>
    <property type="project" value="UniProtKB-ARBA"/>
</dbReference>
<sequence length="657" mass="71102">MALRRVALVGSGVALVLASAVFASLAESESPSADERSEHTVSPIKHVIIIVGENRTFDHVFGAYKPPTGQTVSNLLSKGIIKADGSPGPHFSDAAQYTAKATDPTQFELSPGGQVPYGDLPPPQTDSAPMAASDTSPGPFATFAAAQAAEGGALEQQDIVQLTTGATNLPKKAVDTRFDPNTYVLPNGPYQISRVGPDYDQYMASPVHRFYQAWQQADCSVAQKSTDNPSGCLGRLYVWVETTISAGSNGNPLPKPFNEQTLGEGSTALGYYNVNNGKDMPYFNELAQKYTISDNYHQPVMGGTGANSIMLGTADALHFTDSLGHVATPPSNQIEDPRPLKGTNNWYVQDGYSGGSYSNCSDSNQPGVDAILDYLGKLPYHPNPNCAAGTYYLLNNYNPGFNGDGTLNARSFTIPPSPVRTIADTLLAKHVSWKYYGEGWNVFKNPDQKISDTSVYCNICNPFLYETAIMTDKAVVKKHFKDLPDLYTDIADGKLPAVSYVKPGGLLDGHPASSKYGLFEAFVRKIVDSVQKHSELWESTAIFITNDEGGGYYDSGYIQPLDFFGDGPRIPLIVVSPYSKGGHIMHEYDDHVSLIKFIERNWSLAPITSRSRDNLPNPVQLSTNPYVPTNAPAVGDLFKAFSFPHDHDHDEGGGSDH</sequence>
<evidence type="ECO:0000256" key="1">
    <source>
        <dbReference type="ARBA" id="ARBA00022801"/>
    </source>
</evidence>
<reference evidence="4 5" key="1">
    <citation type="submission" date="2019-03" db="EMBL/GenBank/DDBJ databases">
        <title>Paraburkholderia sp. 4M-K11, isolated from subtropical forest soil.</title>
        <authorList>
            <person name="Gao Z.-H."/>
            <person name="Qiu L.-H."/>
        </authorList>
    </citation>
    <scope>NUCLEOTIDE SEQUENCE [LARGE SCALE GENOMIC DNA]</scope>
    <source>
        <strain evidence="4 5">4M-K11</strain>
    </source>
</reference>